<organism evidence="6 7">
    <name type="scientific">Sphingomonas faeni</name>
    <dbReference type="NCBI Taxonomy" id="185950"/>
    <lineage>
        <taxon>Bacteria</taxon>
        <taxon>Pseudomonadati</taxon>
        <taxon>Pseudomonadota</taxon>
        <taxon>Alphaproteobacteria</taxon>
        <taxon>Sphingomonadales</taxon>
        <taxon>Sphingomonadaceae</taxon>
        <taxon>Sphingomonas</taxon>
    </lineage>
</organism>
<evidence type="ECO:0000256" key="1">
    <source>
        <dbReference type="ARBA" id="ARBA00022741"/>
    </source>
</evidence>
<dbReference type="Pfam" id="PF00005">
    <property type="entry name" value="ABC_tran"/>
    <property type="match status" value="2"/>
</dbReference>
<dbReference type="Gene3D" id="3.40.50.300">
    <property type="entry name" value="P-loop containing nucleotide triphosphate hydrolases"/>
    <property type="match status" value="2"/>
</dbReference>
<name>A0A2T5UB49_9SPHN</name>
<dbReference type="InterPro" id="IPR027417">
    <property type="entry name" value="P-loop_NTPase"/>
</dbReference>
<dbReference type="InterPro" id="IPR017871">
    <property type="entry name" value="ABC_transporter-like_CS"/>
</dbReference>
<dbReference type="Pfam" id="PF16326">
    <property type="entry name" value="ABC_tran_CTD"/>
    <property type="match status" value="1"/>
</dbReference>
<dbReference type="OrthoDB" id="9808609at2"/>
<dbReference type="SMART" id="SM00382">
    <property type="entry name" value="AAA"/>
    <property type="match status" value="2"/>
</dbReference>
<evidence type="ECO:0000256" key="2">
    <source>
        <dbReference type="ARBA" id="ARBA00022840"/>
    </source>
</evidence>
<comment type="caution">
    <text evidence="6">The sequence shown here is derived from an EMBL/GenBank/DDBJ whole genome shotgun (WGS) entry which is preliminary data.</text>
</comment>
<evidence type="ECO:0000259" key="5">
    <source>
        <dbReference type="PROSITE" id="PS50893"/>
    </source>
</evidence>
<gene>
    <name evidence="6" type="ORF">C8J25_101234</name>
</gene>
<proteinExistence type="inferred from homology"/>
<feature type="domain" description="ABC transporter" evidence="5">
    <location>
        <begin position="282"/>
        <end position="508"/>
    </location>
</feature>
<evidence type="ECO:0000256" key="4">
    <source>
        <dbReference type="ARBA" id="ARBA00061478"/>
    </source>
</evidence>
<dbReference type="GO" id="GO:0016887">
    <property type="term" value="F:ATP hydrolysis activity"/>
    <property type="evidence" value="ECO:0007669"/>
    <property type="project" value="InterPro"/>
</dbReference>
<keyword evidence="1" id="KW-0547">Nucleotide-binding</keyword>
<dbReference type="FunFam" id="3.40.50.300:FF:000309">
    <property type="entry name" value="ABC transporter ATP-binding protein"/>
    <property type="match status" value="1"/>
</dbReference>
<evidence type="ECO:0000313" key="7">
    <source>
        <dbReference type="Proteomes" id="UP000244013"/>
    </source>
</evidence>
<keyword evidence="2 6" id="KW-0067">ATP-binding</keyword>
<dbReference type="InterPro" id="IPR003593">
    <property type="entry name" value="AAA+_ATPase"/>
</dbReference>
<protein>
    <submittedName>
        <fullName evidence="6">ATP-binding cassette subfamily F protein uup</fullName>
    </submittedName>
</protein>
<comment type="similarity">
    <text evidence="4">Belongs to the ABC transporter superfamily. ABCF family. Uup subfamily.</text>
</comment>
<comment type="catalytic activity">
    <reaction evidence="3">
        <text>ATP + H2O = ADP + phosphate + H(+)</text>
        <dbReference type="Rhea" id="RHEA:13065"/>
        <dbReference type="ChEBI" id="CHEBI:15377"/>
        <dbReference type="ChEBI" id="CHEBI:15378"/>
        <dbReference type="ChEBI" id="CHEBI:30616"/>
        <dbReference type="ChEBI" id="CHEBI:43474"/>
        <dbReference type="ChEBI" id="CHEBI:456216"/>
    </reaction>
</comment>
<dbReference type="CDD" id="cd03221">
    <property type="entry name" value="ABCF_EF-3"/>
    <property type="match status" value="2"/>
</dbReference>
<dbReference type="InterPro" id="IPR037118">
    <property type="entry name" value="Val-tRNA_synth_C_sf"/>
</dbReference>
<evidence type="ECO:0000313" key="6">
    <source>
        <dbReference type="EMBL" id="PTW48736.1"/>
    </source>
</evidence>
<dbReference type="PROSITE" id="PS00211">
    <property type="entry name" value="ABC_TRANSPORTER_1"/>
    <property type="match status" value="1"/>
</dbReference>
<dbReference type="AlphaFoldDB" id="A0A2T5UB49"/>
<feature type="domain" description="ABC transporter" evidence="5">
    <location>
        <begin position="6"/>
        <end position="215"/>
    </location>
</feature>
<dbReference type="SUPFAM" id="SSF52540">
    <property type="entry name" value="P-loop containing nucleoside triphosphate hydrolases"/>
    <property type="match status" value="2"/>
</dbReference>
<dbReference type="InterPro" id="IPR051309">
    <property type="entry name" value="ABCF_ATPase"/>
</dbReference>
<dbReference type="GeneID" id="91004334"/>
<dbReference type="GO" id="GO:0003677">
    <property type="term" value="F:DNA binding"/>
    <property type="evidence" value="ECO:0007669"/>
    <property type="project" value="InterPro"/>
</dbReference>
<reference evidence="6 7" key="1">
    <citation type="submission" date="2018-04" db="EMBL/GenBank/DDBJ databases">
        <title>Genomic Encyclopedia of Type Strains, Phase III (KMG-III): the genomes of soil and plant-associated and newly described type strains.</title>
        <authorList>
            <person name="Whitman W."/>
        </authorList>
    </citation>
    <scope>NUCLEOTIDE SEQUENCE [LARGE SCALE GENOMIC DNA]</scope>
    <source>
        <strain evidence="6 7">MA-olki</strain>
    </source>
</reference>
<dbReference type="EMBL" id="QAYE01000001">
    <property type="protein sequence ID" value="PTW48736.1"/>
    <property type="molecule type" value="Genomic_DNA"/>
</dbReference>
<dbReference type="PROSITE" id="PS50893">
    <property type="entry name" value="ABC_TRANSPORTER_2"/>
    <property type="match status" value="2"/>
</dbReference>
<dbReference type="InterPro" id="IPR003439">
    <property type="entry name" value="ABC_transporter-like_ATP-bd"/>
</dbReference>
<dbReference type="InterPro" id="IPR032524">
    <property type="entry name" value="ABC_tran_C"/>
</dbReference>
<dbReference type="Proteomes" id="UP000244013">
    <property type="component" value="Unassembled WGS sequence"/>
</dbReference>
<dbReference type="RefSeq" id="WP_107951917.1">
    <property type="nucleotide sequence ID" value="NZ_QAYE01000001.1"/>
</dbReference>
<dbReference type="Gene3D" id="1.10.287.380">
    <property type="entry name" value="Valyl-tRNA synthetase, C-terminal domain"/>
    <property type="match status" value="1"/>
</dbReference>
<dbReference type="GO" id="GO:0005524">
    <property type="term" value="F:ATP binding"/>
    <property type="evidence" value="ECO:0007669"/>
    <property type="project" value="UniProtKB-KW"/>
</dbReference>
<sequence length="593" mass="65392">MAAPILAFEGLGLVQGSGWLFRNLDIHIGPRNRLALIGRNGAGKTTLLKLLGGSVQADEGRRTIVPGTRVVILEQEPDLRGFATLRDYVMAGDDAPVNYEADSIADQLGIDLSREAASASGGERRRAAIVRALSQDPDVLLLDEPTNHLDIGAIEWIEDWLKRFRGAFVVISHDRTFLTRLTKQTLWLDRGAIRRAEIGFGGFEAWTEQVYAEEQRQAEKLDARLKLEEHWLLRGVTGRRKRNQGRLTKLHEMRAERASMIGPQGSANLTTASDDTKSKVVIDAKNVTKVYGDRTIIGDLTLRVTRGDRIGIVGRNGAGKSTLLKLLTGEIQPDSGSIKLAQTLDAVVIDQQRSLMAPEKTVREVVVDGGEWIDVLGVRKHIHGYLKDFLFDPNMVDAKIGSLSGGERSRLLLAREFAKPSNLLVLDEPTNDLDLETLDLLQEVIGDYDGTVLIVSHDRDFLDRTVTITLGLDGSGTVDVVAGGYEDWEKRRVSTTTGKRASKKIAATAPVAAAPRAKLTYKDQRDYEMLPKRIEELDAQMAADAVKLAKPDLYMRDNATFAKLTKAMDAARAEKEAAELRWLELAEMVEGTS</sequence>
<dbReference type="PANTHER" id="PTHR42855">
    <property type="entry name" value="ABC TRANSPORTER ATP-BINDING SUBUNIT"/>
    <property type="match status" value="1"/>
</dbReference>
<accession>A0A2T5UB49</accession>
<evidence type="ECO:0000256" key="3">
    <source>
        <dbReference type="ARBA" id="ARBA00049360"/>
    </source>
</evidence>
<dbReference type="PANTHER" id="PTHR42855:SF1">
    <property type="entry name" value="ABC TRANSPORTER DOMAIN-CONTAINING PROTEIN"/>
    <property type="match status" value="1"/>
</dbReference>